<gene>
    <name evidence="1" type="ORF">KAOT1_10456</name>
</gene>
<name>A9EB40_9FLAO</name>
<dbReference type="eggNOG" id="ENOG50323EW">
    <property type="taxonomic scope" value="Bacteria"/>
</dbReference>
<dbReference type="Proteomes" id="UP000002945">
    <property type="component" value="Unassembled WGS sequence"/>
</dbReference>
<organism evidence="1 2">
    <name type="scientific">Kordia algicida OT-1</name>
    <dbReference type="NCBI Taxonomy" id="391587"/>
    <lineage>
        <taxon>Bacteria</taxon>
        <taxon>Pseudomonadati</taxon>
        <taxon>Bacteroidota</taxon>
        <taxon>Flavobacteriia</taxon>
        <taxon>Flavobacteriales</taxon>
        <taxon>Flavobacteriaceae</taxon>
        <taxon>Kordia</taxon>
    </lineage>
</organism>
<dbReference type="AlphaFoldDB" id="A9EB40"/>
<dbReference type="HOGENOM" id="CLU_766789_0_0_10"/>
<evidence type="ECO:0000313" key="2">
    <source>
        <dbReference type="Proteomes" id="UP000002945"/>
    </source>
</evidence>
<reference evidence="1 2" key="1">
    <citation type="journal article" date="2011" name="J. Bacteriol.">
        <title>Genome sequence of the algicidal bacterium Kordia algicida OT-1.</title>
        <authorList>
            <person name="Lee H.S."/>
            <person name="Kang S.G."/>
            <person name="Kwon K.K."/>
            <person name="Lee J.H."/>
            <person name="Kim S.J."/>
        </authorList>
    </citation>
    <scope>NUCLEOTIDE SEQUENCE [LARGE SCALE GENOMIC DNA]</scope>
    <source>
        <strain evidence="1 2">OT-1</strain>
    </source>
</reference>
<accession>A9EB40</accession>
<sequence length="361" mass="43063">MKEYALLKKLKNVGLDDFQFCSISFEAINVDWWHNGRDFHFFLMIKENENGHYELSITFYDVFDDDIPGEDVFKMKFSEETLHDLVYVNKKLCKSLLPNENFKLSDKKNLRITDDYAVAIKLLDKILSLVRGRKIINKSDSKPLPEDPIYAEVKQVLRGELIVDSLKQQLIDWISNRFQIQVLHIMYDTIHDGELYRIMVIVKTRDEFESMYNSSGINYNSEYQQEIADAYEKIYGENSVMHLGLYRRLFIAYSNFHDLHGWSNNKRMTSEEAKEVKEEFSDLSIWQILRYSGAIFICPFTQKQVEEVEPIRKEELRKRLYKIEKKYDEFDELTEENFSINFISKQTIDEDYNGEFMNLFR</sequence>
<comment type="caution">
    <text evidence="1">The sequence shown here is derived from an EMBL/GenBank/DDBJ whole genome shotgun (WGS) entry which is preliminary data.</text>
</comment>
<protein>
    <submittedName>
        <fullName evidence="1">Uncharacterized protein</fullName>
    </submittedName>
</protein>
<dbReference type="RefSeq" id="WP_007094648.1">
    <property type="nucleotide sequence ID" value="NZ_CP142125.1"/>
</dbReference>
<proteinExistence type="predicted"/>
<dbReference type="EMBL" id="ABIB01000016">
    <property type="protein sequence ID" value="EDP94577.1"/>
    <property type="molecule type" value="Genomic_DNA"/>
</dbReference>
<dbReference type="OrthoDB" id="251371at2"/>
<evidence type="ECO:0000313" key="1">
    <source>
        <dbReference type="EMBL" id="EDP94577.1"/>
    </source>
</evidence>
<keyword evidence="2" id="KW-1185">Reference proteome</keyword>